<sequence>MTEEQRGVRAVVGGGGRDGPPLVSPGQMVKQFARLRVPGPTRPPLVSAQLHPIPSPKPPPQVSTRPNGCRSHYYSPQSHPSPWRCEQVKGNKDNTTKLQGPLVLCFLFPK</sequence>
<organism evidence="2 3">
    <name type="scientific">Portunus trituberculatus</name>
    <name type="common">Swimming crab</name>
    <name type="synonym">Neptunus trituberculatus</name>
    <dbReference type="NCBI Taxonomy" id="210409"/>
    <lineage>
        <taxon>Eukaryota</taxon>
        <taxon>Metazoa</taxon>
        <taxon>Ecdysozoa</taxon>
        <taxon>Arthropoda</taxon>
        <taxon>Crustacea</taxon>
        <taxon>Multicrustacea</taxon>
        <taxon>Malacostraca</taxon>
        <taxon>Eumalacostraca</taxon>
        <taxon>Eucarida</taxon>
        <taxon>Decapoda</taxon>
        <taxon>Pleocyemata</taxon>
        <taxon>Brachyura</taxon>
        <taxon>Eubrachyura</taxon>
        <taxon>Portunoidea</taxon>
        <taxon>Portunidae</taxon>
        <taxon>Portuninae</taxon>
        <taxon>Portunus</taxon>
    </lineage>
</organism>
<evidence type="ECO:0000256" key="1">
    <source>
        <dbReference type="SAM" id="MobiDB-lite"/>
    </source>
</evidence>
<feature type="region of interest" description="Disordered" evidence="1">
    <location>
        <begin position="1"/>
        <end position="25"/>
    </location>
</feature>
<dbReference type="Proteomes" id="UP000324222">
    <property type="component" value="Unassembled WGS sequence"/>
</dbReference>
<gene>
    <name evidence="2" type="ORF">E2C01_082951</name>
</gene>
<feature type="compositionally biased region" description="Low complexity" evidence="1">
    <location>
        <begin position="71"/>
        <end position="82"/>
    </location>
</feature>
<feature type="region of interest" description="Disordered" evidence="1">
    <location>
        <begin position="38"/>
        <end position="84"/>
    </location>
</feature>
<reference evidence="2 3" key="1">
    <citation type="submission" date="2019-05" db="EMBL/GenBank/DDBJ databases">
        <title>Another draft genome of Portunus trituberculatus and its Hox gene families provides insights of decapod evolution.</title>
        <authorList>
            <person name="Jeong J.-H."/>
            <person name="Song I."/>
            <person name="Kim S."/>
            <person name="Choi T."/>
            <person name="Kim D."/>
            <person name="Ryu S."/>
            <person name="Kim W."/>
        </authorList>
    </citation>
    <scope>NUCLEOTIDE SEQUENCE [LARGE SCALE GENOMIC DNA]</scope>
    <source>
        <tissue evidence="2">Muscle</tissue>
    </source>
</reference>
<protein>
    <submittedName>
        <fullName evidence="2">Uncharacterized protein</fullName>
    </submittedName>
</protein>
<dbReference type="EMBL" id="VSRR010076487">
    <property type="protein sequence ID" value="MPC88061.1"/>
    <property type="molecule type" value="Genomic_DNA"/>
</dbReference>
<comment type="caution">
    <text evidence="2">The sequence shown here is derived from an EMBL/GenBank/DDBJ whole genome shotgun (WGS) entry which is preliminary data.</text>
</comment>
<evidence type="ECO:0000313" key="3">
    <source>
        <dbReference type="Proteomes" id="UP000324222"/>
    </source>
</evidence>
<name>A0A5B7IR76_PORTR</name>
<accession>A0A5B7IR76</accession>
<proteinExistence type="predicted"/>
<dbReference type="AlphaFoldDB" id="A0A5B7IR76"/>
<keyword evidence="3" id="KW-1185">Reference proteome</keyword>
<evidence type="ECO:0000313" key="2">
    <source>
        <dbReference type="EMBL" id="MPC88061.1"/>
    </source>
</evidence>